<evidence type="ECO:0000256" key="5">
    <source>
        <dbReference type="SAM" id="Phobius"/>
    </source>
</evidence>
<feature type="transmembrane region" description="Helical" evidence="5">
    <location>
        <begin position="316"/>
        <end position="339"/>
    </location>
</feature>
<evidence type="ECO:0000256" key="3">
    <source>
        <dbReference type="ARBA" id="ARBA00022989"/>
    </source>
</evidence>
<comment type="caution">
    <text evidence="7">The sequence shown here is derived from an EMBL/GenBank/DDBJ whole genome shotgun (WGS) entry which is preliminary data.</text>
</comment>
<dbReference type="GO" id="GO:0005886">
    <property type="term" value="C:plasma membrane"/>
    <property type="evidence" value="ECO:0007669"/>
    <property type="project" value="TreeGrafter"/>
</dbReference>
<name>A0AAV9MZZ2_9EURO</name>
<dbReference type="InterPro" id="IPR011701">
    <property type="entry name" value="MFS"/>
</dbReference>
<comment type="subcellular location">
    <subcellularLocation>
        <location evidence="1">Membrane</location>
        <topology evidence="1">Multi-pass membrane protein</topology>
    </subcellularLocation>
</comment>
<keyword evidence="8" id="KW-1185">Reference proteome</keyword>
<feature type="transmembrane region" description="Helical" evidence="5">
    <location>
        <begin position="239"/>
        <end position="257"/>
    </location>
</feature>
<evidence type="ECO:0000256" key="1">
    <source>
        <dbReference type="ARBA" id="ARBA00004141"/>
    </source>
</evidence>
<feature type="transmembrane region" description="Helical" evidence="5">
    <location>
        <begin position="146"/>
        <end position="163"/>
    </location>
</feature>
<protein>
    <recommendedName>
        <fullName evidence="6">Major facilitator superfamily (MFS) profile domain-containing protein</fullName>
    </recommendedName>
</protein>
<dbReference type="Pfam" id="PF07690">
    <property type="entry name" value="MFS_1"/>
    <property type="match status" value="1"/>
</dbReference>
<organism evidence="7 8">
    <name type="scientific">Exophiala bonariae</name>
    <dbReference type="NCBI Taxonomy" id="1690606"/>
    <lineage>
        <taxon>Eukaryota</taxon>
        <taxon>Fungi</taxon>
        <taxon>Dikarya</taxon>
        <taxon>Ascomycota</taxon>
        <taxon>Pezizomycotina</taxon>
        <taxon>Eurotiomycetes</taxon>
        <taxon>Chaetothyriomycetidae</taxon>
        <taxon>Chaetothyriales</taxon>
        <taxon>Herpotrichiellaceae</taxon>
        <taxon>Exophiala</taxon>
    </lineage>
</organism>
<keyword evidence="4 5" id="KW-0472">Membrane</keyword>
<feature type="transmembrane region" description="Helical" evidence="5">
    <location>
        <begin position="175"/>
        <end position="196"/>
    </location>
</feature>
<feature type="transmembrane region" description="Helical" evidence="5">
    <location>
        <begin position="429"/>
        <end position="449"/>
    </location>
</feature>
<dbReference type="PROSITE" id="PS50850">
    <property type="entry name" value="MFS"/>
    <property type="match status" value="1"/>
</dbReference>
<evidence type="ECO:0000256" key="2">
    <source>
        <dbReference type="ARBA" id="ARBA00022692"/>
    </source>
</evidence>
<sequence>MASLQRALTPTKFPDVVENIENMPRPPKTTANGIVLVPQPTDDPKDPLNWPMRKKLMNLGVIVLASFACDIANVANAASVAAQATDYNKTLVAISYSVSNYKFNLVPACKLTERLVLAQISASVAGLAVGPLIWTPLARKFGKCLLIFWTTLVLLGTSIWGALCTKQGDYISFIMSRTIAGLFGSASITLGAGLIIETFYLHQRGKCFTVYSIILLVGTVAGPTFSGFIVAYSTWPVEYWYNVGLEVVVLILVPLCMSETGFTRPGGPIYPPLPENWVQDRIATFITGRVVPQTTWRQVLSAAGTQFAIMASPVSLLAGGYLLIMFAWPVAVNTLLGVFLQTPVELGGYGFTPEQNSYFLFTSWIAIIVAEIYGHLVVDRFALYMCKRFNTGMWKPEYRLHSLWVPGLILMPVGLGLFGASLHGHYHPAVLALGLFGIVSSAVIAVPVLDTYVVECFTTLAAEANAVMNAWRIIFGLTIPFFITPWIARVGINWVFGSMAFFSIFAFSFLIVLMVAGHSVRRATFGHTGADEEGISMTVNLQDMSQDKP</sequence>
<dbReference type="Gene3D" id="1.20.1250.20">
    <property type="entry name" value="MFS general substrate transporter like domains"/>
    <property type="match status" value="1"/>
</dbReference>
<dbReference type="Proteomes" id="UP001358417">
    <property type="component" value="Unassembled WGS sequence"/>
</dbReference>
<dbReference type="PANTHER" id="PTHR23502:SF22">
    <property type="entry name" value="MAJOR FACILITATOR SUPERFAMILY (MFS) PROFILE DOMAIN-CONTAINING PROTEIN"/>
    <property type="match status" value="1"/>
</dbReference>
<evidence type="ECO:0000313" key="7">
    <source>
        <dbReference type="EMBL" id="KAK5047063.1"/>
    </source>
</evidence>
<feature type="transmembrane region" description="Helical" evidence="5">
    <location>
        <begin position="208"/>
        <end position="233"/>
    </location>
</feature>
<evidence type="ECO:0000259" key="6">
    <source>
        <dbReference type="PROSITE" id="PS50850"/>
    </source>
</evidence>
<feature type="transmembrane region" description="Helical" evidence="5">
    <location>
        <begin position="494"/>
        <end position="516"/>
    </location>
</feature>
<accession>A0AAV9MZZ2</accession>
<feature type="transmembrane region" description="Helical" evidence="5">
    <location>
        <begin position="359"/>
        <end position="382"/>
    </location>
</feature>
<keyword evidence="3 5" id="KW-1133">Transmembrane helix</keyword>
<dbReference type="GO" id="GO:0022857">
    <property type="term" value="F:transmembrane transporter activity"/>
    <property type="evidence" value="ECO:0007669"/>
    <property type="project" value="InterPro"/>
</dbReference>
<dbReference type="RefSeq" id="XP_064702630.1">
    <property type="nucleotide sequence ID" value="XM_064850561.1"/>
</dbReference>
<evidence type="ECO:0000256" key="4">
    <source>
        <dbReference type="ARBA" id="ARBA00023136"/>
    </source>
</evidence>
<keyword evidence="2 5" id="KW-0812">Transmembrane</keyword>
<dbReference type="InterPro" id="IPR036259">
    <property type="entry name" value="MFS_trans_sf"/>
</dbReference>
<dbReference type="GeneID" id="89975173"/>
<evidence type="ECO:0000313" key="8">
    <source>
        <dbReference type="Proteomes" id="UP001358417"/>
    </source>
</evidence>
<dbReference type="InterPro" id="IPR020846">
    <property type="entry name" value="MFS_dom"/>
</dbReference>
<feature type="transmembrane region" description="Helical" evidence="5">
    <location>
        <begin position="115"/>
        <end position="134"/>
    </location>
</feature>
<feature type="transmembrane region" description="Helical" evidence="5">
    <location>
        <begin position="59"/>
        <end position="82"/>
    </location>
</feature>
<feature type="domain" description="Major facilitator superfamily (MFS) profile" evidence="6">
    <location>
        <begin position="74"/>
        <end position="524"/>
    </location>
</feature>
<dbReference type="AlphaFoldDB" id="A0AAV9MZZ2"/>
<feature type="transmembrane region" description="Helical" evidence="5">
    <location>
        <begin position="403"/>
        <end position="423"/>
    </location>
</feature>
<reference evidence="7 8" key="1">
    <citation type="submission" date="2023-08" db="EMBL/GenBank/DDBJ databases">
        <title>Black Yeasts Isolated from many extreme environments.</title>
        <authorList>
            <person name="Coleine C."/>
            <person name="Stajich J.E."/>
            <person name="Selbmann L."/>
        </authorList>
    </citation>
    <scope>NUCLEOTIDE SEQUENCE [LARGE SCALE GENOMIC DNA]</scope>
    <source>
        <strain evidence="7 8">CCFEE 5792</strain>
    </source>
</reference>
<gene>
    <name evidence="7" type="ORF">LTR84_007005</name>
</gene>
<feature type="transmembrane region" description="Helical" evidence="5">
    <location>
        <begin position="470"/>
        <end position="488"/>
    </location>
</feature>
<proteinExistence type="predicted"/>
<dbReference type="SUPFAM" id="SSF103473">
    <property type="entry name" value="MFS general substrate transporter"/>
    <property type="match status" value="1"/>
</dbReference>
<dbReference type="EMBL" id="JAVRRD010000027">
    <property type="protein sequence ID" value="KAK5047063.1"/>
    <property type="molecule type" value="Genomic_DNA"/>
</dbReference>
<dbReference type="PANTHER" id="PTHR23502">
    <property type="entry name" value="MAJOR FACILITATOR SUPERFAMILY"/>
    <property type="match status" value="1"/>
</dbReference>